<sequence>MPTIPVPEPSSTTCLPLNSPGSAHSCRSRNLDRTMAASHTTHPTSPELSWRISSTAPSRRSTSLMNTPDSSVMFEMNQRACAEVP</sequence>
<evidence type="ECO:0000256" key="1">
    <source>
        <dbReference type="SAM" id="MobiDB-lite"/>
    </source>
</evidence>
<organism evidence="2 3">
    <name type="scientific">Engystomops pustulosus</name>
    <name type="common">Tungara frog</name>
    <name type="synonym">Physalaemus pustulosus</name>
    <dbReference type="NCBI Taxonomy" id="76066"/>
    <lineage>
        <taxon>Eukaryota</taxon>
        <taxon>Metazoa</taxon>
        <taxon>Chordata</taxon>
        <taxon>Craniata</taxon>
        <taxon>Vertebrata</taxon>
        <taxon>Euteleostomi</taxon>
        <taxon>Amphibia</taxon>
        <taxon>Batrachia</taxon>
        <taxon>Anura</taxon>
        <taxon>Neobatrachia</taxon>
        <taxon>Hyloidea</taxon>
        <taxon>Leptodactylidae</taxon>
        <taxon>Leiuperinae</taxon>
        <taxon>Engystomops</taxon>
    </lineage>
</organism>
<protein>
    <submittedName>
        <fullName evidence="2">Uncharacterized protein</fullName>
    </submittedName>
</protein>
<proteinExistence type="predicted"/>
<dbReference type="EMBL" id="WNYA01048068">
    <property type="protein sequence ID" value="KAG8536222.1"/>
    <property type="molecule type" value="Genomic_DNA"/>
</dbReference>
<reference evidence="2" key="1">
    <citation type="thesis" date="2020" institute="ProQuest LLC" country="789 East Eisenhower Parkway, Ann Arbor, MI, USA">
        <title>Comparative Genomics and Chromosome Evolution.</title>
        <authorList>
            <person name="Mudd A.B."/>
        </authorList>
    </citation>
    <scope>NUCLEOTIDE SEQUENCE</scope>
    <source>
        <strain evidence="2">237g6f4</strain>
        <tissue evidence="2">Blood</tissue>
    </source>
</reference>
<evidence type="ECO:0000313" key="3">
    <source>
        <dbReference type="Proteomes" id="UP000824782"/>
    </source>
</evidence>
<comment type="caution">
    <text evidence="2">The sequence shown here is derived from an EMBL/GenBank/DDBJ whole genome shotgun (WGS) entry which is preliminary data.</text>
</comment>
<dbReference type="AlphaFoldDB" id="A0AAV6YLY8"/>
<name>A0AAV6YLY8_ENGPU</name>
<evidence type="ECO:0000313" key="2">
    <source>
        <dbReference type="EMBL" id="KAG8536222.1"/>
    </source>
</evidence>
<keyword evidence="3" id="KW-1185">Reference proteome</keyword>
<accession>A0AAV6YLY8</accession>
<feature type="compositionally biased region" description="Polar residues" evidence="1">
    <location>
        <begin position="9"/>
        <end position="22"/>
    </location>
</feature>
<feature type="compositionally biased region" description="Polar residues" evidence="1">
    <location>
        <begin position="37"/>
        <end position="68"/>
    </location>
</feature>
<gene>
    <name evidence="2" type="ORF">GDO81_026869</name>
</gene>
<feature type="region of interest" description="Disordered" evidence="1">
    <location>
        <begin position="1"/>
        <end position="68"/>
    </location>
</feature>
<dbReference type="Proteomes" id="UP000824782">
    <property type="component" value="Unassembled WGS sequence"/>
</dbReference>